<name>A0ACB8S9T0_9AGAM</name>
<gene>
    <name evidence="1" type="ORF">FA95DRAFT_1046757</name>
</gene>
<proteinExistence type="predicted"/>
<evidence type="ECO:0000313" key="2">
    <source>
        <dbReference type="Proteomes" id="UP000814033"/>
    </source>
</evidence>
<protein>
    <submittedName>
        <fullName evidence="1">Uncharacterized protein</fullName>
    </submittedName>
</protein>
<dbReference type="EMBL" id="MU275842">
    <property type="protein sequence ID" value="KAI0052952.1"/>
    <property type="molecule type" value="Genomic_DNA"/>
</dbReference>
<reference evidence="1" key="1">
    <citation type="submission" date="2021-02" db="EMBL/GenBank/DDBJ databases">
        <authorList>
            <consortium name="DOE Joint Genome Institute"/>
            <person name="Ahrendt S."/>
            <person name="Looney B.P."/>
            <person name="Miyauchi S."/>
            <person name="Morin E."/>
            <person name="Drula E."/>
            <person name="Courty P.E."/>
            <person name="Chicoki N."/>
            <person name="Fauchery L."/>
            <person name="Kohler A."/>
            <person name="Kuo A."/>
            <person name="Labutti K."/>
            <person name="Pangilinan J."/>
            <person name="Lipzen A."/>
            <person name="Riley R."/>
            <person name="Andreopoulos W."/>
            <person name="He G."/>
            <person name="Johnson J."/>
            <person name="Barry K.W."/>
            <person name="Grigoriev I.V."/>
            <person name="Nagy L."/>
            <person name="Hibbett D."/>
            <person name="Henrissat B."/>
            <person name="Matheny P.B."/>
            <person name="Labbe J."/>
            <person name="Martin F."/>
        </authorList>
    </citation>
    <scope>NUCLEOTIDE SEQUENCE</scope>
    <source>
        <strain evidence="1">FP105234-sp</strain>
    </source>
</reference>
<accession>A0ACB8S9T0</accession>
<keyword evidence="2" id="KW-1185">Reference proteome</keyword>
<evidence type="ECO:0000313" key="1">
    <source>
        <dbReference type="EMBL" id="KAI0052952.1"/>
    </source>
</evidence>
<comment type="caution">
    <text evidence="1">The sequence shown here is derived from an EMBL/GenBank/DDBJ whole genome shotgun (WGS) entry which is preliminary data.</text>
</comment>
<reference evidence="1" key="2">
    <citation type="journal article" date="2022" name="New Phytol.">
        <title>Evolutionary transition to the ectomycorrhizal habit in the genomes of a hyperdiverse lineage of mushroom-forming fungi.</title>
        <authorList>
            <person name="Looney B."/>
            <person name="Miyauchi S."/>
            <person name="Morin E."/>
            <person name="Drula E."/>
            <person name="Courty P.E."/>
            <person name="Kohler A."/>
            <person name="Kuo A."/>
            <person name="LaButti K."/>
            <person name="Pangilinan J."/>
            <person name="Lipzen A."/>
            <person name="Riley R."/>
            <person name="Andreopoulos W."/>
            <person name="He G."/>
            <person name="Johnson J."/>
            <person name="Nolan M."/>
            <person name="Tritt A."/>
            <person name="Barry K.W."/>
            <person name="Grigoriev I.V."/>
            <person name="Nagy L.G."/>
            <person name="Hibbett D."/>
            <person name="Henrissat B."/>
            <person name="Matheny P.B."/>
            <person name="Labbe J."/>
            <person name="Martin F.M."/>
        </authorList>
    </citation>
    <scope>NUCLEOTIDE SEQUENCE</scope>
    <source>
        <strain evidence="1">FP105234-sp</strain>
    </source>
</reference>
<organism evidence="1 2">
    <name type="scientific">Auriscalpium vulgare</name>
    <dbReference type="NCBI Taxonomy" id="40419"/>
    <lineage>
        <taxon>Eukaryota</taxon>
        <taxon>Fungi</taxon>
        <taxon>Dikarya</taxon>
        <taxon>Basidiomycota</taxon>
        <taxon>Agaricomycotina</taxon>
        <taxon>Agaricomycetes</taxon>
        <taxon>Russulales</taxon>
        <taxon>Auriscalpiaceae</taxon>
        <taxon>Auriscalpium</taxon>
    </lineage>
</organism>
<dbReference type="Proteomes" id="UP000814033">
    <property type="component" value="Unassembled WGS sequence"/>
</dbReference>
<sequence length="149" mass="16141">MSSLHPIPPLQNPPCIRISQRTSKGWPATERQLKPHYLFRAKSRSTSAKQVRARQRPRYSHTKGAASPGDGGWEDDVAAEGSRCWRCARGVATRRAAPTQRPRTVCCVRETGGEQTHAAKPDMVSGRLSEGATPEECCECARGGGSDGA</sequence>